<evidence type="ECO:0000256" key="1">
    <source>
        <dbReference type="SAM" id="MobiDB-lite"/>
    </source>
</evidence>
<dbReference type="EMBL" id="JAABOA010000084">
    <property type="protein sequence ID" value="KAF9586015.1"/>
    <property type="molecule type" value="Genomic_DNA"/>
</dbReference>
<reference evidence="2" key="1">
    <citation type="journal article" date="2020" name="Fungal Divers.">
        <title>Resolving the Mortierellaceae phylogeny through synthesis of multi-gene phylogenetics and phylogenomics.</title>
        <authorList>
            <person name="Vandepol N."/>
            <person name="Liber J."/>
            <person name="Desiro A."/>
            <person name="Na H."/>
            <person name="Kennedy M."/>
            <person name="Barry K."/>
            <person name="Grigoriev I.V."/>
            <person name="Miller A.N."/>
            <person name="O'Donnell K."/>
            <person name="Stajich J.E."/>
            <person name="Bonito G."/>
        </authorList>
    </citation>
    <scope>NUCLEOTIDE SEQUENCE</scope>
    <source>
        <strain evidence="2">KOD1015</strain>
    </source>
</reference>
<keyword evidence="3" id="KW-1185">Reference proteome</keyword>
<name>A0A9P6KIP3_9FUNG</name>
<comment type="caution">
    <text evidence="2">The sequence shown here is derived from an EMBL/GenBank/DDBJ whole genome shotgun (WGS) entry which is preliminary data.</text>
</comment>
<proteinExistence type="predicted"/>
<evidence type="ECO:0000313" key="2">
    <source>
        <dbReference type="EMBL" id="KAF9586015.1"/>
    </source>
</evidence>
<dbReference type="AlphaFoldDB" id="A0A9P6KIP3"/>
<sequence>MLRRDPSRLELKASDILDLDRAREEYLESVRIKTKEARLHRVTPAPPPPTPANRNELKAMAGVTGAGDHATSKGSGSSSSNGTGNSASGGGTNPPVAGSASTMMLDPIEIAHLERKAKSTRERIGLGR</sequence>
<dbReference type="Proteomes" id="UP000780801">
    <property type="component" value="Unassembled WGS sequence"/>
</dbReference>
<feature type="region of interest" description="Disordered" evidence="1">
    <location>
        <begin position="37"/>
        <end position="103"/>
    </location>
</feature>
<accession>A0A9P6KIP3</accession>
<feature type="compositionally biased region" description="Low complexity" evidence="1">
    <location>
        <begin position="72"/>
        <end position="86"/>
    </location>
</feature>
<gene>
    <name evidence="2" type="ORF">BGW38_010409</name>
</gene>
<organism evidence="2 3">
    <name type="scientific">Lunasporangiospora selenospora</name>
    <dbReference type="NCBI Taxonomy" id="979761"/>
    <lineage>
        <taxon>Eukaryota</taxon>
        <taxon>Fungi</taxon>
        <taxon>Fungi incertae sedis</taxon>
        <taxon>Mucoromycota</taxon>
        <taxon>Mortierellomycotina</taxon>
        <taxon>Mortierellomycetes</taxon>
        <taxon>Mortierellales</taxon>
        <taxon>Mortierellaceae</taxon>
        <taxon>Lunasporangiospora</taxon>
    </lineage>
</organism>
<protein>
    <submittedName>
        <fullName evidence="2">Uncharacterized protein</fullName>
    </submittedName>
</protein>
<dbReference type="OrthoDB" id="2422341at2759"/>
<evidence type="ECO:0000313" key="3">
    <source>
        <dbReference type="Proteomes" id="UP000780801"/>
    </source>
</evidence>